<dbReference type="GO" id="GO:0110154">
    <property type="term" value="P:RNA decapping"/>
    <property type="evidence" value="ECO:0007669"/>
    <property type="project" value="TreeGrafter"/>
</dbReference>
<dbReference type="PANTHER" id="PTHR42850">
    <property type="entry name" value="METALLOPHOSPHOESTERASE"/>
    <property type="match status" value="1"/>
</dbReference>
<dbReference type="EMBL" id="JAHWXT010000003">
    <property type="protein sequence ID" value="MCF0264822.1"/>
    <property type="molecule type" value="Genomic_DNA"/>
</dbReference>
<dbReference type="RefSeq" id="WP_004718259.1">
    <property type="nucleotide sequence ID" value="NZ_BBRY01000004.1"/>
</dbReference>
<sequence length="239" mass="27539">MSELSQHKLAHVATYTHETGRLFVVGDIHGCYDLLMQQLERVQFNFEKDLLIAVGDLVDRGPDSLKCLHLLAEPWFKAVLGNHEEMCLLSQIDPMMKDMHAHHGGKWFYALSPDQQQQVIDQLNTLPILLEVIYQNKKYGFVHADIDLNDWDAFKVATRSKSRELALWGRGRIKNKRFMRYSTVVGVEQVFLGHTVVDFVTKKHNCYFLDTGACFGSELSLVEIDHHRPIEKQVFVLKS</sequence>
<comment type="caution">
    <text evidence="2">The sequence shown here is derived from an EMBL/GenBank/DDBJ whole genome shotgun (WGS) entry which is preliminary data.</text>
</comment>
<dbReference type="InterPro" id="IPR029052">
    <property type="entry name" value="Metallo-depent_PP-like"/>
</dbReference>
<proteinExistence type="predicted"/>
<evidence type="ECO:0000259" key="1">
    <source>
        <dbReference type="Pfam" id="PF00149"/>
    </source>
</evidence>
<name>A0A6A1RUU1_ACIGI</name>
<dbReference type="GO" id="GO:0016791">
    <property type="term" value="F:phosphatase activity"/>
    <property type="evidence" value="ECO:0007669"/>
    <property type="project" value="TreeGrafter"/>
</dbReference>
<dbReference type="InterPro" id="IPR050126">
    <property type="entry name" value="Ap4A_hydrolase"/>
</dbReference>
<dbReference type="Pfam" id="PF00149">
    <property type="entry name" value="Metallophos"/>
    <property type="match status" value="1"/>
</dbReference>
<dbReference type="GO" id="GO:0008803">
    <property type="term" value="F:bis(5'-nucleosyl)-tetraphosphatase (symmetrical) activity"/>
    <property type="evidence" value="ECO:0007669"/>
    <property type="project" value="TreeGrafter"/>
</dbReference>
<organism evidence="2 3">
    <name type="scientific">Acinetobacter guillouiae</name>
    <name type="common">Acinetobacter genomosp. 11</name>
    <dbReference type="NCBI Taxonomy" id="106649"/>
    <lineage>
        <taxon>Bacteria</taxon>
        <taxon>Pseudomonadati</taxon>
        <taxon>Pseudomonadota</taxon>
        <taxon>Gammaproteobacteria</taxon>
        <taxon>Moraxellales</taxon>
        <taxon>Moraxellaceae</taxon>
        <taxon>Acinetobacter</taxon>
    </lineage>
</organism>
<dbReference type="Proteomes" id="UP000887320">
    <property type="component" value="Unassembled WGS sequence"/>
</dbReference>
<protein>
    <submittedName>
        <fullName evidence="2">Metallophosphoesterase</fullName>
    </submittedName>
</protein>
<accession>A0A6A1RUU1</accession>
<dbReference type="AlphaFoldDB" id="A0A6A1RUU1"/>
<gene>
    <name evidence="2" type="ORF">KW868_10155</name>
</gene>
<dbReference type="GO" id="GO:0005737">
    <property type="term" value="C:cytoplasm"/>
    <property type="evidence" value="ECO:0007669"/>
    <property type="project" value="TreeGrafter"/>
</dbReference>
<dbReference type="PANTHER" id="PTHR42850:SF10">
    <property type="entry name" value="SERINE_THREONINE-PROTEIN PHOSPHATASE 1"/>
    <property type="match status" value="1"/>
</dbReference>
<dbReference type="InterPro" id="IPR004843">
    <property type="entry name" value="Calcineurin-like_PHP"/>
</dbReference>
<dbReference type="SUPFAM" id="SSF56300">
    <property type="entry name" value="Metallo-dependent phosphatases"/>
    <property type="match status" value="1"/>
</dbReference>
<dbReference type="Gene3D" id="3.60.21.10">
    <property type="match status" value="1"/>
</dbReference>
<evidence type="ECO:0000313" key="3">
    <source>
        <dbReference type="Proteomes" id="UP000887320"/>
    </source>
</evidence>
<reference evidence="2" key="1">
    <citation type="submission" date="2021-07" db="EMBL/GenBank/DDBJ databases">
        <authorList>
            <person name="Fernandez M."/>
            <person name="Pereira P."/>
            <person name="Torres Tejerizo G.A."/>
            <person name="Gonzalez P."/>
            <person name="Agostini E."/>
        </authorList>
    </citation>
    <scope>NUCLEOTIDE SEQUENCE</scope>
    <source>
        <strain evidence="2">SFC 500-1A</strain>
    </source>
</reference>
<feature type="domain" description="Calcineurin-like phosphoesterase" evidence="1">
    <location>
        <begin position="21"/>
        <end position="179"/>
    </location>
</feature>
<evidence type="ECO:0000313" key="2">
    <source>
        <dbReference type="EMBL" id="MCF0264822.1"/>
    </source>
</evidence>